<protein>
    <submittedName>
        <fullName evidence="2">Uncharacterized protein</fullName>
    </submittedName>
</protein>
<sequence length="228" mass="24939">MLVGVNTLSSAFAEISSPSNGANLSQESLIRIFDVTVLLVQRPSLYLLPHVRASPRIHLDHLAPILVLGLDAGAIVLHLFAAHLYVCLHLCIRPIVTKYTIDLPALAFTAAYHPSDADADVDRLDVGIWAGLYFTQVCLLRVAMGVVLWKTNGRCRGKGLRVCIQSYSWGLVPPVILVIVTVQPSRGGVVLVVGYNVLDPPDDALGVSKFVEHRRLLLESQRERVNAH</sequence>
<evidence type="ECO:0000313" key="2">
    <source>
        <dbReference type="EMBL" id="KAK7035654.1"/>
    </source>
</evidence>
<keyword evidence="1" id="KW-0812">Transmembrane</keyword>
<organism evidence="2 3">
    <name type="scientific">Favolaschia claudopus</name>
    <dbReference type="NCBI Taxonomy" id="2862362"/>
    <lineage>
        <taxon>Eukaryota</taxon>
        <taxon>Fungi</taxon>
        <taxon>Dikarya</taxon>
        <taxon>Basidiomycota</taxon>
        <taxon>Agaricomycotina</taxon>
        <taxon>Agaricomycetes</taxon>
        <taxon>Agaricomycetidae</taxon>
        <taxon>Agaricales</taxon>
        <taxon>Marasmiineae</taxon>
        <taxon>Mycenaceae</taxon>
        <taxon>Favolaschia</taxon>
    </lineage>
</organism>
<feature type="transmembrane region" description="Helical" evidence="1">
    <location>
        <begin position="128"/>
        <end position="149"/>
    </location>
</feature>
<keyword evidence="1" id="KW-1133">Transmembrane helix</keyword>
<reference evidence="2 3" key="1">
    <citation type="journal article" date="2024" name="J Genomics">
        <title>Draft genome sequencing and assembly of Favolaschia claudopus CIRM-BRFM 2984 isolated from oak limbs.</title>
        <authorList>
            <person name="Navarro D."/>
            <person name="Drula E."/>
            <person name="Chaduli D."/>
            <person name="Cazenave R."/>
            <person name="Ahrendt S."/>
            <person name="Wang J."/>
            <person name="Lipzen A."/>
            <person name="Daum C."/>
            <person name="Barry K."/>
            <person name="Grigoriev I.V."/>
            <person name="Favel A."/>
            <person name="Rosso M.N."/>
            <person name="Martin F."/>
        </authorList>
    </citation>
    <scope>NUCLEOTIDE SEQUENCE [LARGE SCALE GENOMIC DNA]</scope>
    <source>
        <strain evidence="2 3">CIRM-BRFM 2984</strain>
    </source>
</reference>
<name>A0AAW0C809_9AGAR</name>
<proteinExistence type="predicted"/>
<dbReference type="AlphaFoldDB" id="A0AAW0C809"/>
<accession>A0AAW0C809</accession>
<gene>
    <name evidence="2" type="ORF">R3P38DRAFT_3183471</name>
</gene>
<dbReference type="EMBL" id="JAWWNJ010000019">
    <property type="protein sequence ID" value="KAK7035654.1"/>
    <property type="molecule type" value="Genomic_DNA"/>
</dbReference>
<evidence type="ECO:0000313" key="3">
    <source>
        <dbReference type="Proteomes" id="UP001362999"/>
    </source>
</evidence>
<feature type="transmembrane region" description="Helical" evidence="1">
    <location>
        <begin position="62"/>
        <end position="86"/>
    </location>
</feature>
<evidence type="ECO:0000256" key="1">
    <source>
        <dbReference type="SAM" id="Phobius"/>
    </source>
</evidence>
<keyword evidence="3" id="KW-1185">Reference proteome</keyword>
<comment type="caution">
    <text evidence="2">The sequence shown here is derived from an EMBL/GenBank/DDBJ whole genome shotgun (WGS) entry which is preliminary data.</text>
</comment>
<dbReference type="Proteomes" id="UP001362999">
    <property type="component" value="Unassembled WGS sequence"/>
</dbReference>
<keyword evidence="1" id="KW-0472">Membrane</keyword>